<name>A0A1G2SB95_9BACT</name>
<evidence type="ECO:0008006" key="6">
    <source>
        <dbReference type="Google" id="ProtNLM"/>
    </source>
</evidence>
<evidence type="ECO:0000256" key="1">
    <source>
        <dbReference type="SAM" id="MobiDB-lite"/>
    </source>
</evidence>
<keyword evidence="2" id="KW-0472">Membrane</keyword>
<keyword evidence="3" id="KW-0732">Signal</keyword>
<dbReference type="AlphaFoldDB" id="A0A1G2SB95"/>
<keyword evidence="2" id="KW-1133">Transmembrane helix</keyword>
<evidence type="ECO:0000256" key="2">
    <source>
        <dbReference type="SAM" id="Phobius"/>
    </source>
</evidence>
<gene>
    <name evidence="4" type="ORF">A2675_01610</name>
</gene>
<evidence type="ECO:0000313" key="4">
    <source>
        <dbReference type="EMBL" id="OHA82002.1"/>
    </source>
</evidence>
<organism evidence="4 5">
    <name type="scientific">Candidatus Yonathbacteria bacterium RIFCSPHIGHO2_01_FULL_51_10</name>
    <dbReference type="NCBI Taxonomy" id="1802723"/>
    <lineage>
        <taxon>Bacteria</taxon>
        <taxon>Candidatus Yonathiibacteriota</taxon>
    </lineage>
</organism>
<reference evidence="4 5" key="1">
    <citation type="journal article" date="2016" name="Nat. Commun.">
        <title>Thousands of microbial genomes shed light on interconnected biogeochemical processes in an aquifer system.</title>
        <authorList>
            <person name="Anantharaman K."/>
            <person name="Brown C.T."/>
            <person name="Hug L.A."/>
            <person name="Sharon I."/>
            <person name="Castelle C.J."/>
            <person name="Probst A.J."/>
            <person name="Thomas B.C."/>
            <person name="Singh A."/>
            <person name="Wilkins M.J."/>
            <person name="Karaoz U."/>
            <person name="Brodie E.L."/>
            <person name="Williams K.H."/>
            <person name="Hubbard S.S."/>
            <person name="Banfield J.F."/>
        </authorList>
    </citation>
    <scope>NUCLEOTIDE SEQUENCE [LARGE SCALE GENOMIC DNA]</scope>
</reference>
<feature type="region of interest" description="Disordered" evidence="1">
    <location>
        <begin position="144"/>
        <end position="181"/>
    </location>
</feature>
<feature type="transmembrane region" description="Helical" evidence="2">
    <location>
        <begin position="225"/>
        <end position="248"/>
    </location>
</feature>
<dbReference type="EMBL" id="MHUS01000005">
    <property type="protein sequence ID" value="OHA82002.1"/>
    <property type="molecule type" value="Genomic_DNA"/>
</dbReference>
<feature type="chain" id="PRO_5009584374" description="Fibronectin type-III domain-containing protein" evidence="3">
    <location>
        <begin position="30"/>
        <end position="271"/>
    </location>
</feature>
<feature type="signal peptide" evidence="3">
    <location>
        <begin position="1"/>
        <end position="29"/>
    </location>
</feature>
<dbReference type="Proteomes" id="UP000176997">
    <property type="component" value="Unassembled WGS sequence"/>
</dbReference>
<protein>
    <recommendedName>
        <fullName evidence="6">Fibronectin type-III domain-containing protein</fullName>
    </recommendedName>
</protein>
<evidence type="ECO:0000256" key="3">
    <source>
        <dbReference type="SAM" id="SignalP"/>
    </source>
</evidence>
<accession>A0A1G2SB95</accession>
<sequence length="271" mass="27576">MNTIFTRTKYFVLALVAGATLAVPSVLFAQVVSTNTGSFTVTTQPASGVSDTSATLNGYAAQDSTSSTKVTIWFEWGTTQTPNNTTYSKIGWERSSASIMIDGLAKGTRYYYRAVGIADGNTAYGATLSFVTSGGAVATTATTQTGTTGVSSQTTQASSGSSSGTASSNTSTSKTSTVTKNATVAATTDTKSTGSVGTMSALITTQGASAGATTGATSSGGIGALILWLVIIAIILAVIAGFMHAAAVREEMRQKDQQQMKSPQGQRTILA</sequence>
<proteinExistence type="predicted"/>
<comment type="caution">
    <text evidence="4">The sequence shown here is derived from an EMBL/GenBank/DDBJ whole genome shotgun (WGS) entry which is preliminary data.</text>
</comment>
<evidence type="ECO:0000313" key="5">
    <source>
        <dbReference type="Proteomes" id="UP000176997"/>
    </source>
</evidence>
<keyword evidence="2" id="KW-0812">Transmembrane</keyword>